<reference evidence="2" key="1">
    <citation type="submission" date="2017-01" db="EMBL/GenBank/DDBJ databases">
        <title>Comparative genomics of anhydrobiosis in the tardigrade Hypsibius dujardini.</title>
        <authorList>
            <person name="Yoshida Y."/>
            <person name="Koutsovoulos G."/>
            <person name="Laetsch D."/>
            <person name="Stevens L."/>
            <person name="Kumar S."/>
            <person name="Horikawa D."/>
            <person name="Ishino K."/>
            <person name="Komine S."/>
            <person name="Tomita M."/>
            <person name="Blaxter M."/>
            <person name="Arakawa K."/>
        </authorList>
    </citation>
    <scope>NUCLEOTIDE SEQUENCE [LARGE SCALE GENOMIC DNA]</scope>
    <source>
        <strain evidence="2">Z151</strain>
    </source>
</reference>
<dbReference type="EMBL" id="MTYJ01000002">
    <property type="protein sequence ID" value="OQV25699.1"/>
    <property type="molecule type" value="Genomic_DNA"/>
</dbReference>
<dbReference type="Proteomes" id="UP000192578">
    <property type="component" value="Unassembled WGS sequence"/>
</dbReference>
<keyword evidence="2" id="KW-1185">Reference proteome</keyword>
<dbReference type="AlphaFoldDB" id="A0A1W0XE03"/>
<evidence type="ECO:0000313" key="2">
    <source>
        <dbReference type="Proteomes" id="UP000192578"/>
    </source>
</evidence>
<sequence length="89" mass="9802">MVTAEIWKLSGDSRKISYPPLAMEVSGRGNNHWAQAIYAATVYDDKTGGGTLPAIIKCNRLLRGLILEHKSWFAVWLPGGVWNGWTDGS</sequence>
<comment type="caution">
    <text evidence="1">The sequence shown here is derived from an EMBL/GenBank/DDBJ whole genome shotgun (WGS) entry which is preliminary data.</text>
</comment>
<evidence type="ECO:0000313" key="1">
    <source>
        <dbReference type="EMBL" id="OQV25699.1"/>
    </source>
</evidence>
<organism evidence="1 2">
    <name type="scientific">Hypsibius exemplaris</name>
    <name type="common">Freshwater tardigrade</name>
    <dbReference type="NCBI Taxonomy" id="2072580"/>
    <lineage>
        <taxon>Eukaryota</taxon>
        <taxon>Metazoa</taxon>
        <taxon>Ecdysozoa</taxon>
        <taxon>Tardigrada</taxon>
        <taxon>Eutardigrada</taxon>
        <taxon>Parachela</taxon>
        <taxon>Hypsibioidea</taxon>
        <taxon>Hypsibiidae</taxon>
        <taxon>Hypsibius</taxon>
    </lineage>
</organism>
<gene>
    <name evidence="1" type="ORF">BV898_00630</name>
</gene>
<accession>A0A1W0XE03</accession>
<proteinExistence type="predicted"/>
<protein>
    <submittedName>
        <fullName evidence="1">Uncharacterized protein</fullName>
    </submittedName>
</protein>
<name>A0A1W0XE03_HYPEX</name>